<evidence type="ECO:0000256" key="1">
    <source>
        <dbReference type="SAM" id="MobiDB-lite"/>
    </source>
</evidence>
<dbReference type="InterPro" id="IPR015330">
    <property type="entry name" value="DNA_primase/pol_bifunc_N"/>
</dbReference>
<dbReference type="Pfam" id="PF09250">
    <property type="entry name" value="Prim-Pol"/>
    <property type="match status" value="1"/>
</dbReference>
<organism evidence="3 4">
    <name type="scientific">Pelatocladus maniniholoensis HA4357-MV3</name>
    <dbReference type="NCBI Taxonomy" id="1117104"/>
    <lineage>
        <taxon>Bacteria</taxon>
        <taxon>Bacillati</taxon>
        <taxon>Cyanobacteriota</taxon>
        <taxon>Cyanophyceae</taxon>
        <taxon>Nostocales</taxon>
        <taxon>Nostocaceae</taxon>
        <taxon>Pelatocladus</taxon>
    </lineage>
</organism>
<protein>
    <submittedName>
        <fullName evidence="3">AAA family ATPase</fullName>
    </submittedName>
</protein>
<dbReference type="Pfam" id="PF13481">
    <property type="entry name" value="AAA_25"/>
    <property type="match status" value="1"/>
</dbReference>
<dbReference type="Proteomes" id="UP000813215">
    <property type="component" value="Unassembled WGS sequence"/>
</dbReference>
<dbReference type="GO" id="GO:0008270">
    <property type="term" value="F:zinc ion binding"/>
    <property type="evidence" value="ECO:0007669"/>
    <property type="project" value="InterPro"/>
</dbReference>
<comment type="caution">
    <text evidence="3">The sequence shown here is derived from an EMBL/GenBank/DDBJ whole genome shotgun (WGS) entry which is preliminary data.</text>
</comment>
<dbReference type="Gene3D" id="3.40.50.300">
    <property type="entry name" value="P-loop containing nucleotide triphosphate hydrolases"/>
    <property type="match status" value="1"/>
</dbReference>
<dbReference type="Gene3D" id="3.90.580.10">
    <property type="entry name" value="Zinc finger, CHC2-type domain"/>
    <property type="match status" value="1"/>
</dbReference>
<gene>
    <name evidence="3" type="ORF">KME28_20330</name>
</gene>
<dbReference type="GO" id="GO:0006260">
    <property type="term" value="P:DNA replication"/>
    <property type="evidence" value="ECO:0007669"/>
    <property type="project" value="InterPro"/>
</dbReference>
<evidence type="ECO:0000259" key="2">
    <source>
        <dbReference type="Pfam" id="PF09250"/>
    </source>
</evidence>
<evidence type="ECO:0000313" key="3">
    <source>
        <dbReference type="EMBL" id="MBW4433991.1"/>
    </source>
</evidence>
<accession>A0A9E3LUD0</accession>
<dbReference type="InterPro" id="IPR036977">
    <property type="entry name" value="DNA_primase_Znf_CHC2"/>
</dbReference>
<dbReference type="AlphaFoldDB" id="A0A9E3LUD0"/>
<dbReference type="SUPFAM" id="SSF57783">
    <property type="entry name" value="Zinc beta-ribbon"/>
    <property type="match status" value="1"/>
</dbReference>
<proteinExistence type="predicted"/>
<feature type="compositionally biased region" description="Polar residues" evidence="1">
    <location>
        <begin position="1"/>
        <end position="26"/>
    </location>
</feature>
<reference evidence="3" key="1">
    <citation type="submission" date="2021-05" db="EMBL/GenBank/DDBJ databases">
        <authorList>
            <person name="Pietrasiak N."/>
            <person name="Ward R."/>
            <person name="Stajich J.E."/>
            <person name="Kurbessoian T."/>
        </authorList>
    </citation>
    <scope>NUCLEOTIDE SEQUENCE</scope>
    <source>
        <strain evidence="3">HA4357-MV3</strain>
    </source>
</reference>
<dbReference type="EMBL" id="JAHHHW010000119">
    <property type="protein sequence ID" value="MBW4433991.1"/>
    <property type="molecule type" value="Genomic_DNA"/>
</dbReference>
<dbReference type="InterPro" id="IPR027417">
    <property type="entry name" value="P-loop_NTPase"/>
</dbReference>
<reference evidence="3" key="2">
    <citation type="journal article" date="2022" name="Microbiol. Resour. Announc.">
        <title>Metagenome Sequencing to Explore Phylogenomics of Terrestrial Cyanobacteria.</title>
        <authorList>
            <person name="Ward R.D."/>
            <person name="Stajich J.E."/>
            <person name="Johansen J.R."/>
            <person name="Huntemann M."/>
            <person name="Clum A."/>
            <person name="Foster B."/>
            <person name="Foster B."/>
            <person name="Roux S."/>
            <person name="Palaniappan K."/>
            <person name="Varghese N."/>
            <person name="Mukherjee S."/>
            <person name="Reddy T.B.K."/>
            <person name="Daum C."/>
            <person name="Copeland A."/>
            <person name="Chen I.A."/>
            <person name="Ivanova N.N."/>
            <person name="Kyrpides N.C."/>
            <person name="Shapiro N."/>
            <person name="Eloe-Fadrosh E.A."/>
            <person name="Pietrasiak N."/>
        </authorList>
    </citation>
    <scope>NUCLEOTIDE SEQUENCE</scope>
    <source>
        <strain evidence="3">HA4357-MV3</strain>
    </source>
</reference>
<name>A0A9E3LUD0_9NOST</name>
<feature type="region of interest" description="Disordered" evidence="1">
    <location>
        <begin position="1"/>
        <end position="29"/>
    </location>
</feature>
<feature type="region of interest" description="Disordered" evidence="1">
    <location>
        <begin position="839"/>
        <end position="861"/>
    </location>
</feature>
<sequence length="992" mass="112067">MLTESNNNGQEVTSRNNSETSSQPELNTDCKEITETDVKVEENVVRDSRTIRDELVEQDLKTDFENGENVVIDNMEQEYFTSPEYVLGLLRTLPNRLRFTPVGWNKNAYLPEWQKFPLTKEKIYEVYVKDRGCGAIGLMAGEASGGLVSVDEDAHPHHQGHSIKQFIEEKSGLPYEEALPPTVCFTSGKPNRKVSLYRVPEEYWSAIKSTDHVTLRGETKNGQREVLEQLQLMWNGKQNIIAGHHPETGYYRPVEGHAPHEIAFAEAPTWLLELMLPKTKNPKQTNETLNSVSGTWSNFLVNSVYQTLELESGFTWNGHNFHTEDTRGVVKGCCPWHESKSGTSFTVWRSEGIIHWMCAAGCGKGDLVGYRHRLNGGDGKPKGKDFTDIVKGLASEAGVDMPRIENKKIENRELSFEEAMKRTEEIIEELGDPALQMWELEKLASKCSKGITAAKLRQMHQIRVDNFREFNPKDVHEILATAPETREWLIADLISKATTIVLNADGGVGKTLLIYDLVKAIATGRRWNGFNTQKGKVLIIQTDEPEIDTAERLNIAHFGEEVETGYVKFETNWQFSQIKQLTKWVKQEVPSLVVIDSLTSCNRDTTYEEKDIAYARCLYELRDLANELGITFIVLHHTNKQGGARGTTGIRNNVSEVWNLRKGETKENLLPLQRVLQFDKSRSGCAGSIVLELNPDDYSWKYLNKVNEPQGGMAPYPARLLGFFNKNQGTKYDPEELVEIIPGATKDACRKTCERLWKRGHIKREERIKSFNGRNYRSFVYYTPNEYINSQNKGEQKEVLSSLELQQRNTNSFEAGQASGQEPDNLDKDELETLQQRNTNSFEAGQAKKEDVQIQNKTGNASLDLTSSAMSSSETVDIQGLQQNHQGNTDSVQMLSSSLSSSETVDIQEVEGASGQNVEKEDKRRFKCGGLSSISIGDDVTYIGEKLAQQFKEIRLVVLSVDEDRETARLKKTNGYETGDIPLKDLRLRMGF</sequence>
<dbReference type="GO" id="GO:0003677">
    <property type="term" value="F:DNA binding"/>
    <property type="evidence" value="ECO:0007669"/>
    <property type="project" value="InterPro"/>
</dbReference>
<feature type="domain" description="DNA primase/polymerase bifunctional N-terminal" evidence="2">
    <location>
        <begin position="100"/>
        <end position="270"/>
    </location>
</feature>
<dbReference type="SUPFAM" id="SSF52540">
    <property type="entry name" value="P-loop containing nucleoside triphosphate hydrolases"/>
    <property type="match status" value="1"/>
</dbReference>
<evidence type="ECO:0000313" key="4">
    <source>
        <dbReference type="Proteomes" id="UP000813215"/>
    </source>
</evidence>